<reference evidence="2" key="1">
    <citation type="submission" date="2025-08" db="UniProtKB">
        <authorList>
            <consortium name="RefSeq"/>
        </authorList>
    </citation>
    <scope>IDENTIFICATION</scope>
</reference>
<evidence type="ECO:0000313" key="1">
    <source>
        <dbReference type="Proteomes" id="UP001515500"/>
    </source>
</evidence>
<dbReference type="SUPFAM" id="SSF56672">
    <property type="entry name" value="DNA/RNA polymerases"/>
    <property type="match status" value="1"/>
</dbReference>
<evidence type="ECO:0000313" key="2">
    <source>
        <dbReference type="RefSeq" id="XP_039119633.1"/>
    </source>
</evidence>
<dbReference type="Proteomes" id="UP001515500">
    <property type="component" value="Unplaced"/>
</dbReference>
<dbReference type="PANTHER" id="PTHR11439">
    <property type="entry name" value="GAG-POL-RELATED RETROTRANSPOSON"/>
    <property type="match status" value="1"/>
</dbReference>
<accession>A0AB40AX73</accession>
<gene>
    <name evidence="2" type="primary">LOC120255932</name>
</gene>
<dbReference type="InterPro" id="IPR043502">
    <property type="entry name" value="DNA/RNA_pol_sf"/>
</dbReference>
<dbReference type="AlphaFoldDB" id="A0AB40AX73"/>
<protein>
    <submittedName>
        <fullName evidence="2">Secreted RxLR effector protein 161-like</fullName>
    </submittedName>
</protein>
<dbReference type="GeneID" id="120255932"/>
<dbReference type="RefSeq" id="XP_039119633.1">
    <property type="nucleotide sequence ID" value="XM_039263699.1"/>
</dbReference>
<organism evidence="1 2">
    <name type="scientific">Dioscorea cayennensis subsp. rotundata</name>
    <name type="common">White Guinea yam</name>
    <name type="synonym">Dioscorea rotundata</name>
    <dbReference type="NCBI Taxonomy" id="55577"/>
    <lineage>
        <taxon>Eukaryota</taxon>
        <taxon>Viridiplantae</taxon>
        <taxon>Streptophyta</taxon>
        <taxon>Embryophyta</taxon>
        <taxon>Tracheophyta</taxon>
        <taxon>Spermatophyta</taxon>
        <taxon>Magnoliopsida</taxon>
        <taxon>Liliopsida</taxon>
        <taxon>Dioscoreales</taxon>
        <taxon>Dioscoreaceae</taxon>
        <taxon>Dioscorea</taxon>
    </lineage>
</organism>
<dbReference type="CDD" id="cd09272">
    <property type="entry name" value="RNase_HI_RT_Ty1"/>
    <property type="match status" value="1"/>
</dbReference>
<keyword evidence="1" id="KW-1185">Reference proteome</keyword>
<sequence>MENRLRLSKQDGSVFVDETKYQSVIGSLRYLVNTRPDIAHVVGIVSRYMKRPSIQHWAAIKQILWYIQGTQNYGCHYKSGGGEVALVGYSDSDFAGDVDDRKSTFGIVFFVGSSIVTWTSQKQKIVALSSCEAEYVAAATAACQGIWLSRLIGELVGREELMFKLLVDNKSAIALCKNPVHHERSKHIDTKFHYIQDCIEAGKMDVDHVGTDG</sequence>
<dbReference type="PANTHER" id="PTHR11439:SF515">
    <property type="entry name" value="GAG-POL POLYPROTEIN"/>
    <property type="match status" value="1"/>
</dbReference>
<proteinExistence type="predicted"/>
<name>A0AB40AX73_DIOCR</name>